<keyword evidence="6 11" id="KW-1133">Transmembrane helix</keyword>
<accession>A0AAF0IZ39</accession>
<dbReference type="GO" id="GO:0005484">
    <property type="term" value="F:SNAP receptor activity"/>
    <property type="evidence" value="ECO:0007669"/>
    <property type="project" value="InterPro"/>
</dbReference>
<evidence type="ECO:0000256" key="10">
    <source>
        <dbReference type="ARBA" id="ARBA00040957"/>
    </source>
</evidence>
<comment type="similarity">
    <text evidence="9">Belongs to the BOS1 family.</text>
</comment>
<dbReference type="GO" id="GO:0031201">
    <property type="term" value="C:SNARE complex"/>
    <property type="evidence" value="ECO:0007669"/>
    <property type="project" value="TreeGrafter"/>
</dbReference>
<dbReference type="GO" id="GO:0015031">
    <property type="term" value="P:protein transport"/>
    <property type="evidence" value="ECO:0007669"/>
    <property type="project" value="UniProtKB-KW"/>
</dbReference>
<gene>
    <name evidence="12" type="primary">BOS1</name>
    <name evidence="12" type="ORF">MEQU1_001731</name>
</gene>
<feature type="transmembrane region" description="Helical" evidence="11">
    <location>
        <begin position="147"/>
        <end position="167"/>
    </location>
</feature>
<name>A0AAF0IZ39_9BASI</name>
<comment type="subcellular location">
    <subcellularLocation>
        <location evidence="1">Endoplasmic reticulum membrane</location>
        <topology evidence="1">Single-pass type IV membrane protein</topology>
    </subcellularLocation>
    <subcellularLocation>
        <location evidence="2">Golgi apparatus membrane</location>
        <topology evidence="2">Single-pass type IV membrane protein</topology>
    </subcellularLocation>
</comment>
<keyword evidence="5" id="KW-0653">Protein transport</keyword>
<dbReference type="AlphaFoldDB" id="A0AAF0IZ39"/>
<dbReference type="GO" id="GO:0000139">
    <property type="term" value="C:Golgi membrane"/>
    <property type="evidence" value="ECO:0007669"/>
    <property type="project" value="UniProtKB-SubCell"/>
</dbReference>
<proteinExistence type="inferred from homology"/>
<keyword evidence="4 11" id="KW-0812">Transmembrane</keyword>
<keyword evidence="7" id="KW-0333">Golgi apparatus</keyword>
<dbReference type="GO" id="GO:0006906">
    <property type="term" value="P:vesicle fusion"/>
    <property type="evidence" value="ECO:0007669"/>
    <property type="project" value="TreeGrafter"/>
</dbReference>
<evidence type="ECO:0000256" key="9">
    <source>
        <dbReference type="ARBA" id="ARBA00037983"/>
    </source>
</evidence>
<evidence type="ECO:0000256" key="8">
    <source>
        <dbReference type="ARBA" id="ARBA00023136"/>
    </source>
</evidence>
<keyword evidence="13" id="KW-1185">Reference proteome</keyword>
<dbReference type="GO" id="GO:0012507">
    <property type="term" value="C:ER to Golgi transport vesicle membrane"/>
    <property type="evidence" value="ECO:0007669"/>
    <property type="project" value="TreeGrafter"/>
</dbReference>
<organism evidence="12 13">
    <name type="scientific">Malassezia equina</name>
    <dbReference type="NCBI Taxonomy" id="1381935"/>
    <lineage>
        <taxon>Eukaryota</taxon>
        <taxon>Fungi</taxon>
        <taxon>Dikarya</taxon>
        <taxon>Basidiomycota</taxon>
        <taxon>Ustilaginomycotina</taxon>
        <taxon>Malasseziomycetes</taxon>
        <taxon>Malasseziales</taxon>
        <taxon>Malasseziaceae</taxon>
        <taxon>Malassezia</taxon>
    </lineage>
</organism>
<evidence type="ECO:0000256" key="2">
    <source>
        <dbReference type="ARBA" id="ARBA00004409"/>
    </source>
</evidence>
<dbReference type="Proteomes" id="UP001214415">
    <property type="component" value="Chromosome 3"/>
</dbReference>
<dbReference type="Pfam" id="PF12352">
    <property type="entry name" value="V-SNARE_C"/>
    <property type="match status" value="1"/>
</dbReference>
<dbReference type="GO" id="GO:0005789">
    <property type="term" value="C:endoplasmic reticulum membrane"/>
    <property type="evidence" value="ECO:0007669"/>
    <property type="project" value="UniProtKB-SubCell"/>
</dbReference>
<evidence type="ECO:0000256" key="5">
    <source>
        <dbReference type="ARBA" id="ARBA00022927"/>
    </source>
</evidence>
<sequence length="168" mass="18817">MNSLYNLAGRQSASIQADLASYASDPLSQSALRPQITAALSAMVKTVEDYEAMAKRELVIAKREKALGRAAHFYQEIKKFREQLSSIDTENQLDAFIAQGRSVLGNLVEQRGILKNTRRRLLDAANSVGMSREVIGYIDRMSTQDTIIFFVGAAFTLFAFYLIYHWLG</sequence>
<dbReference type="PANTHER" id="PTHR21230:SF1">
    <property type="entry name" value="GOLGI SNAP RECEPTOR COMPLEX MEMBER 2"/>
    <property type="match status" value="1"/>
</dbReference>
<evidence type="ECO:0000256" key="3">
    <source>
        <dbReference type="ARBA" id="ARBA00022448"/>
    </source>
</evidence>
<dbReference type="PIRSF" id="PIRSF028865">
    <property type="entry name" value="Membrin-2"/>
    <property type="match status" value="1"/>
</dbReference>
<dbReference type="GO" id="GO:0000149">
    <property type="term" value="F:SNARE binding"/>
    <property type="evidence" value="ECO:0007669"/>
    <property type="project" value="TreeGrafter"/>
</dbReference>
<evidence type="ECO:0000256" key="11">
    <source>
        <dbReference type="SAM" id="Phobius"/>
    </source>
</evidence>
<dbReference type="InterPro" id="IPR027027">
    <property type="entry name" value="GOSR2/Membrin/Bos1"/>
</dbReference>
<evidence type="ECO:0000256" key="7">
    <source>
        <dbReference type="ARBA" id="ARBA00023034"/>
    </source>
</evidence>
<evidence type="ECO:0000313" key="12">
    <source>
        <dbReference type="EMBL" id="WFD23047.1"/>
    </source>
</evidence>
<protein>
    <recommendedName>
        <fullName evidence="10">Protein transport protein BOS1</fullName>
    </recommendedName>
</protein>
<dbReference type="GO" id="GO:0006888">
    <property type="term" value="P:endoplasmic reticulum to Golgi vesicle-mediated transport"/>
    <property type="evidence" value="ECO:0007669"/>
    <property type="project" value="TreeGrafter"/>
</dbReference>
<dbReference type="PANTHER" id="PTHR21230">
    <property type="entry name" value="VESICLE TRANSPORT V-SNARE PROTEIN VTI1-RELATED"/>
    <property type="match status" value="1"/>
</dbReference>
<reference evidence="12" key="1">
    <citation type="submission" date="2023-03" db="EMBL/GenBank/DDBJ databases">
        <title>Mating type loci evolution in Malassezia.</title>
        <authorList>
            <person name="Coelho M.A."/>
        </authorList>
    </citation>
    <scope>NUCLEOTIDE SEQUENCE</scope>
    <source>
        <strain evidence="12">CBS 12830</strain>
    </source>
</reference>
<evidence type="ECO:0000313" key="13">
    <source>
        <dbReference type="Proteomes" id="UP001214415"/>
    </source>
</evidence>
<dbReference type="EMBL" id="CP119902">
    <property type="protein sequence ID" value="WFD23047.1"/>
    <property type="molecule type" value="Genomic_DNA"/>
</dbReference>
<evidence type="ECO:0000256" key="6">
    <source>
        <dbReference type="ARBA" id="ARBA00022989"/>
    </source>
</evidence>
<evidence type="ECO:0000256" key="4">
    <source>
        <dbReference type="ARBA" id="ARBA00022692"/>
    </source>
</evidence>
<keyword evidence="3" id="KW-0813">Transport</keyword>
<dbReference type="GO" id="GO:0031902">
    <property type="term" value="C:late endosome membrane"/>
    <property type="evidence" value="ECO:0007669"/>
    <property type="project" value="TreeGrafter"/>
</dbReference>
<keyword evidence="8 11" id="KW-0472">Membrane</keyword>
<evidence type="ECO:0000256" key="1">
    <source>
        <dbReference type="ARBA" id="ARBA00004163"/>
    </source>
</evidence>